<dbReference type="InterPro" id="IPR041583">
    <property type="entry name" value="TetR_C_31"/>
</dbReference>
<feature type="domain" description="Tetracyclin repressor-like C-terminal group 31" evidence="1">
    <location>
        <begin position="76"/>
        <end position="172"/>
    </location>
</feature>
<dbReference type="Proteomes" id="UP000230886">
    <property type="component" value="Unassembled WGS sequence"/>
</dbReference>
<accession>A0A1X0M423</accession>
<dbReference type="SUPFAM" id="SSF46689">
    <property type="entry name" value="Homeodomain-like"/>
    <property type="match status" value="1"/>
</dbReference>
<evidence type="ECO:0000313" key="3">
    <source>
        <dbReference type="Proteomes" id="UP000230886"/>
    </source>
</evidence>
<comment type="caution">
    <text evidence="2">The sequence shown here is derived from an EMBL/GenBank/DDBJ whole genome shotgun (WGS) entry which is preliminary data.</text>
</comment>
<reference evidence="2 3" key="1">
    <citation type="submission" date="2017-07" db="EMBL/GenBank/DDBJ databases">
        <title>Draft sequence of Rhodococcus enclensis 23b-28.</title>
        <authorList>
            <person name="Besaury L."/>
            <person name="Sancelme M."/>
            <person name="Amato P."/>
            <person name="Lallement A."/>
            <person name="Delort A.-M."/>
        </authorList>
    </citation>
    <scope>NUCLEOTIDE SEQUENCE [LARGE SCALE GENOMIC DNA]</scope>
    <source>
        <strain evidence="2 3">23b-28</strain>
    </source>
</reference>
<name>A0A1X0M423_RHOSG</name>
<proteinExistence type="predicted"/>
<dbReference type="AlphaFoldDB" id="A0A1X0M423"/>
<organism evidence="2 3">
    <name type="scientific">Rhodococcus qingshengii</name>
    <dbReference type="NCBI Taxonomy" id="334542"/>
    <lineage>
        <taxon>Bacteria</taxon>
        <taxon>Bacillati</taxon>
        <taxon>Actinomycetota</taxon>
        <taxon>Actinomycetes</taxon>
        <taxon>Mycobacteriales</taxon>
        <taxon>Nocardiaceae</taxon>
        <taxon>Rhodococcus</taxon>
        <taxon>Rhodococcus erythropolis group</taxon>
    </lineage>
</organism>
<gene>
    <name evidence="2" type="ORF">CHR55_05470</name>
</gene>
<dbReference type="EMBL" id="NOVD01000002">
    <property type="protein sequence ID" value="PCK28755.1"/>
    <property type="molecule type" value="Genomic_DNA"/>
</dbReference>
<evidence type="ECO:0000313" key="2">
    <source>
        <dbReference type="EMBL" id="PCK28755.1"/>
    </source>
</evidence>
<sequence length="188" mass="21061">MKPDRRALIAASAVTIIAEQGPRALTHRAVDQSLELPAGSTSYYFRTREALLEATALHIVHRSRSIFDELRERPSDPAALTAEYLDDLLSHRRHELIARYALLLETPRDSALHQLLEDSLFSREKARPVFDIVGVDDPDVAAANFLSLLEGLIFDYCLGARSRDPRSSETVRQLRIPIDIYLRGVGSA</sequence>
<dbReference type="InterPro" id="IPR009057">
    <property type="entry name" value="Homeodomain-like_sf"/>
</dbReference>
<evidence type="ECO:0000259" key="1">
    <source>
        <dbReference type="Pfam" id="PF17940"/>
    </source>
</evidence>
<dbReference type="RefSeq" id="WP_063315041.1">
    <property type="nucleotide sequence ID" value="NZ_CP029297.1"/>
</dbReference>
<dbReference type="Gene3D" id="1.10.357.10">
    <property type="entry name" value="Tetracycline Repressor, domain 2"/>
    <property type="match status" value="1"/>
</dbReference>
<dbReference type="Pfam" id="PF17940">
    <property type="entry name" value="TetR_C_31"/>
    <property type="match status" value="1"/>
</dbReference>
<accession>A0A2A5JGS1</accession>
<protein>
    <submittedName>
        <fullName evidence="2">TetR family transcriptional regulator</fullName>
    </submittedName>
</protein>